<dbReference type="PROSITE" id="PS50106">
    <property type="entry name" value="PDZ"/>
    <property type="match status" value="1"/>
</dbReference>
<dbReference type="GO" id="GO:0005912">
    <property type="term" value="C:adherens junction"/>
    <property type="evidence" value="ECO:0007669"/>
    <property type="project" value="TreeGrafter"/>
</dbReference>
<dbReference type="PANTHER" id="PTHR23119">
    <property type="entry name" value="DISCS LARGE"/>
    <property type="match status" value="1"/>
</dbReference>
<feature type="compositionally biased region" description="Basic and acidic residues" evidence="5">
    <location>
        <begin position="811"/>
        <end position="821"/>
    </location>
</feature>
<protein>
    <submittedName>
        <fullName evidence="7">Protein LAP2-like</fullName>
    </submittedName>
</protein>
<feature type="compositionally biased region" description="Low complexity" evidence="5">
    <location>
        <begin position="607"/>
        <end position="619"/>
    </location>
</feature>
<dbReference type="SMART" id="SM00228">
    <property type="entry name" value="PDZ"/>
    <property type="match status" value="1"/>
</dbReference>
<feature type="compositionally biased region" description="Pro residues" evidence="5">
    <location>
        <begin position="938"/>
        <end position="947"/>
    </location>
</feature>
<evidence type="ECO:0000313" key="7">
    <source>
        <dbReference type="Ensembl" id="ENSSANP00000012908.1"/>
    </source>
</evidence>
<dbReference type="Pfam" id="PF13855">
    <property type="entry name" value="LRR_8"/>
    <property type="match status" value="2"/>
</dbReference>
<dbReference type="GO" id="GO:0019901">
    <property type="term" value="F:protein kinase binding"/>
    <property type="evidence" value="ECO:0007669"/>
    <property type="project" value="TreeGrafter"/>
</dbReference>
<dbReference type="GO" id="GO:0098887">
    <property type="term" value="P:neurotransmitter receptor transport, endosome to postsynaptic membrane"/>
    <property type="evidence" value="ECO:0007669"/>
    <property type="project" value="TreeGrafter"/>
</dbReference>
<feature type="compositionally biased region" description="Polar residues" evidence="5">
    <location>
        <begin position="1077"/>
        <end position="1088"/>
    </location>
</feature>
<dbReference type="InterPro" id="IPR036034">
    <property type="entry name" value="PDZ_sf"/>
</dbReference>
<comment type="similarity">
    <text evidence="1">Belongs to the LAP (LRR and PDZ) protein family.</text>
</comment>
<dbReference type="Pfam" id="PF00560">
    <property type="entry name" value="LRR_1"/>
    <property type="match status" value="1"/>
</dbReference>
<dbReference type="FunFam" id="2.30.42.10:FF:000036">
    <property type="entry name" value="Erbin isoform 7"/>
    <property type="match status" value="1"/>
</dbReference>
<keyword evidence="2" id="KW-0597">Phosphoprotein</keyword>
<dbReference type="SMART" id="SM00369">
    <property type="entry name" value="LRR_TYP"/>
    <property type="match status" value="8"/>
</dbReference>
<dbReference type="GO" id="GO:0098968">
    <property type="term" value="P:neurotransmitter receptor transport postsynaptic membrane to endosome"/>
    <property type="evidence" value="ECO:0007669"/>
    <property type="project" value="TreeGrafter"/>
</dbReference>
<reference evidence="7" key="2">
    <citation type="submission" date="2025-09" db="UniProtKB">
        <authorList>
            <consortium name="Ensembl"/>
        </authorList>
    </citation>
    <scope>IDENTIFICATION</scope>
</reference>
<evidence type="ECO:0000256" key="1">
    <source>
        <dbReference type="ARBA" id="ARBA00007772"/>
    </source>
</evidence>
<feature type="compositionally biased region" description="Low complexity" evidence="5">
    <location>
        <begin position="890"/>
        <end position="908"/>
    </location>
</feature>
<dbReference type="PROSITE" id="PS51450">
    <property type="entry name" value="LRR"/>
    <property type="match status" value="3"/>
</dbReference>
<feature type="region of interest" description="Disordered" evidence="5">
    <location>
        <begin position="807"/>
        <end position="826"/>
    </location>
</feature>
<dbReference type="Gene3D" id="3.80.10.10">
    <property type="entry name" value="Ribonuclease Inhibitor"/>
    <property type="match status" value="3"/>
</dbReference>
<dbReference type="GO" id="GO:0045197">
    <property type="term" value="P:establishment or maintenance of epithelial cell apical/basal polarity"/>
    <property type="evidence" value="ECO:0007669"/>
    <property type="project" value="TreeGrafter"/>
</dbReference>
<feature type="compositionally biased region" description="Basic and acidic residues" evidence="5">
    <location>
        <begin position="429"/>
        <end position="439"/>
    </location>
</feature>
<evidence type="ECO:0000313" key="8">
    <source>
        <dbReference type="Proteomes" id="UP000472260"/>
    </source>
</evidence>
<name>A0A671L1Q6_9TELE</name>
<reference evidence="7" key="1">
    <citation type="submission" date="2025-08" db="UniProtKB">
        <authorList>
            <consortium name="Ensembl"/>
        </authorList>
    </citation>
    <scope>IDENTIFICATION</scope>
</reference>
<feature type="region of interest" description="Disordered" evidence="5">
    <location>
        <begin position="887"/>
        <end position="1012"/>
    </location>
</feature>
<dbReference type="Gene3D" id="2.30.42.10">
    <property type="match status" value="1"/>
</dbReference>
<feature type="compositionally biased region" description="Polar residues" evidence="5">
    <location>
        <begin position="918"/>
        <end position="937"/>
    </location>
</feature>
<dbReference type="GO" id="GO:0098609">
    <property type="term" value="P:cell-cell adhesion"/>
    <property type="evidence" value="ECO:0007669"/>
    <property type="project" value="TreeGrafter"/>
</dbReference>
<dbReference type="InterPro" id="IPR003591">
    <property type="entry name" value="Leu-rich_rpt_typical-subtyp"/>
</dbReference>
<dbReference type="SUPFAM" id="SSF50156">
    <property type="entry name" value="PDZ domain-like"/>
    <property type="match status" value="1"/>
</dbReference>
<dbReference type="InterPro" id="IPR032675">
    <property type="entry name" value="LRR_dom_sf"/>
</dbReference>
<gene>
    <name evidence="7" type="primary">erbin</name>
</gene>
<dbReference type="InterPro" id="IPR001611">
    <property type="entry name" value="Leu-rich_rpt"/>
</dbReference>
<evidence type="ECO:0000259" key="6">
    <source>
        <dbReference type="PROSITE" id="PS50106"/>
    </source>
</evidence>
<dbReference type="FunFam" id="3.80.10.10:FF:000013">
    <property type="entry name" value="Erbin isoform 7"/>
    <property type="match status" value="1"/>
</dbReference>
<dbReference type="GO" id="GO:0014069">
    <property type="term" value="C:postsynaptic density"/>
    <property type="evidence" value="ECO:0007669"/>
    <property type="project" value="TreeGrafter"/>
</dbReference>
<dbReference type="InterPro" id="IPR050614">
    <property type="entry name" value="Synaptic_Scaffolding_LAP-MAGUK"/>
</dbReference>
<dbReference type="GO" id="GO:0045211">
    <property type="term" value="C:postsynaptic membrane"/>
    <property type="evidence" value="ECO:0007669"/>
    <property type="project" value="TreeGrafter"/>
</dbReference>
<evidence type="ECO:0000256" key="4">
    <source>
        <dbReference type="ARBA" id="ARBA00022737"/>
    </source>
</evidence>
<proteinExistence type="inferred from homology"/>
<dbReference type="InterPro" id="IPR001478">
    <property type="entry name" value="PDZ"/>
</dbReference>
<feature type="domain" description="PDZ" evidence="6">
    <location>
        <begin position="1133"/>
        <end position="1222"/>
    </location>
</feature>
<evidence type="ECO:0000256" key="2">
    <source>
        <dbReference type="ARBA" id="ARBA00022553"/>
    </source>
</evidence>
<feature type="region of interest" description="Disordered" evidence="5">
    <location>
        <begin position="1050"/>
        <end position="1116"/>
    </location>
</feature>
<dbReference type="Pfam" id="PF00595">
    <property type="entry name" value="PDZ"/>
    <property type="match status" value="1"/>
</dbReference>
<dbReference type="FunFam" id="3.80.10.10:FF:000022">
    <property type="entry name" value="Erbin isoform 7"/>
    <property type="match status" value="1"/>
</dbReference>
<dbReference type="Proteomes" id="UP000472260">
    <property type="component" value="Unassembled WGS sequence"/>
</dbReference>
<evidence type="ECO:0000256" key="3">
    <source>
        <dbReference type="ARBA" id="ARBA00022614"/>
    </source>
</evidence>
<sequence length="1224" mass="136920">MSSKRSLFVRLLPCRCLRGEEEPVTSLDYSHCSLEQVPKEIFSFEKTLEELYLDANQIEELPKQLFNCQLLYRLSLPDNDLTVLPPGIANLINLRELDVSKNSIQEFPENIKNCKVLAIIEASVNPISKLPEGFTQLLSLTQLYLNDAFLEFLPASFGRLTKLQILELRENQLKMLPKSMHKLTQLERLDLGSNEFTEVPEVLEQLRGIRELWMDGNKLTFLPGVSLAFILSLDCSFNEIEALPSTIGQCVNLRTFAADHNLLTQIIKWHLYIALYITAIISCISNLIKVSSLRLCISMGSLKNVTVLFLHSNKLETLPEEMGDMQKLKVINLSDNKLKNLPYSFTKLNQMTAVWLSENQSKPLIPLQKEEDPETHKTVLTNYMFPQQTRTEDYLPNSDSESFNPSLWEEQRKQRRAQVAFECDEDKDERETPPREGNLKRYPTPYPDELKNMVKTAQSVAHRLKEDESGDEAGKETRASERNHIGVQDVGVKVIESPCTNGKAVEMVPKATMNSHQNYEPIDSLDKHSIERIPLKTSDNMRTMMNHDDTLEDSEELSSEEEEMKIAEMRPPLIEISINQPKVVALSKDKKDDGKDADSLLDETVANSNQNNSNCSSPSRMSDSVSLTTDSSQDNSLCTPERESKIQEDENLNQLKQMTPLLQNCNGSETSLQTILKNQQSYESKSDQMADYSLSMEERLALIEKGINNGVAEQYSKWDQINMNVAKFPPDNMVLYEDLERIKSPSAKESVSINNNAMVSLESLENGNRIQKTQSGENFNGRTDQVPLRYESTRTVSTGVTALSDMSLSRSTEELSPEKKCPPAPVVKSQSIANMDAEGMKLYSIEGESPPYEVACAARTSISGAQGQSIVRSKSASLLNDQPLQIYPGSSASSSDLLSSSKPPISSARYPTGPPPQYNIQYASSTVPKDSLWSQRTPVPPEQPYLPPQHSLANTNYSNRNNAPPYPQPQQRGPPKTPDMWAKERMLPSVGQRGALQRQGSGSSGSPMCMPDPRRMPGMEGEYMTYRDIHAAGRGPLQMSQALHRPLSARTYSMDGPNAPQPQSARPPPHELPERTMSVSDFNYQHASPSKRPSMRVKSEHSLLDGPVSGGGRVPADWRDQVMRHIEAKKMEKLHVKIEKNPELGFSISGGVGGHGNPFRPDDNGIFVTRVQSEGPASKLLQPGDKIIQANGYSFVNIDHGYAVSLLKTFPNTVDLIIIREMAA</sequence>
<dbReference type="CDD" id="cd06749">
    <property type="entry name" value="PDZ_densin_erbin-like"/>
    <property type="match status" value="1"/>
</dbReference>
<organism evidence="7 8">
    <name type="scientific">Sinocyclocheilus anshuiensis</name>
    <dbReference type="NCBI Taxonomy" id="1608454"/>
    <lineage>
        <taxon>Eukaryota</taxon>
        <taxon>Metazoa</taxon>
        <taxon>Chordata</taxon>
        <taxon>Craniata</taxon>
        <taxon>Vertebrata</taxon>
        <taxon>Euteleostomi</taxon>
        <taxon>Actinopterygii</taxon>
        <taxon>Neopterygii</taxon>
        <taxon>Teleostei</taxon>
        <taxon>Ostariophysi</taxon>
        <taxon>Cypriniformes</taxon>
        <taxon>Cyprinidae</taxon>
        <taxon>Cyprininae</taxon>
        <taxon>Sinocyclocheilus</taxon>
    </lineage>
</organism>
<dbReference type="SMART" id="SM00364">
    <property type="entry name" value="LRR_BAC"/>
    <property type="match status" value="7"/>
</dbReference>
<keyword evidence="4" id="KW-0677">Repeat</keyword>
<keyword evidence="8" id="KW-1185">Reference proteome</keyword>
<feature type="compositionally biased region" description="Polar residues" evidence="5">
    <location>
        <begin position="620"/>
        <end position="638"/>
    </location>
</feature>
<evidence type="ECO:0000256" key="5">
    <source>
        <dbReference type="SAM" id="MobiDB-lite"/>
    </source>
</evidence>
<keyword evidence="3" id="KW-0433">Leucine-rich repeat</keyword>
<dbReference type="GO" id="GO:0016323">
    <property type="term" value="C:basolateral plasma membrane"/>
    <property type="evidence" value="ECO:0007669"/>
    <property type="project" value="TreeGrafter"/>
</dbReference>
<feature type="compositionally biased region" description="Polar residues" evidence="5">
    <location>
        <begin position="951"/>
        <end position="962"/>
    </location>
</feature>
<dbReference type="Ensembl" id="ENSSANT00000013787.1">
    <property type="protein sequence ID" value="ENSSANP00000012908.1"/>
    <property type="gene ID" value="ENSSANG00000005555.1"/>
</dbReference>
<accession>A0A671L1Q6</accession>
<dbReference type="PANTHER" id="PTHR23119:SF46">
    <property type="entry name" value="ERBB2 INTERACTING PROTEIN"/>
    <property type="match status" value="1"/>
</dbReference>
<feature type="region of interest" description="Disordered" evidence="5">
    <location>
        <begin position="604"/>
        <end position="638"/>
    </location>
</feature>
<feature type="region of interest" description="Disordered" evidence="5">
    <location>
        <begin position="418"/>
        <end position="449"/>
    </location>
</feature>
<dbReference type="SUPFAM" id="SSF52058">
    <property type="entry name" value="L domain-like"/>
    <property type="match status" value="1"/>
</dbReference>
<dbReference type="AlphaFoldDB" id="A0A671L1Q6"/>
<dbReference type="GO" id="GO:0043113">
    <property type="term" value="P:receptor clustering"/>
    <property type="evidence" value="ECO:0007669"/>
    <property type="project" value="TreeGrafter"/>
</dbReference>